<evidence type="ECO:0000256" key="1">
    <source>
        <dbReference type="ARBA" id="ARBA00001286"/>
    </source>
</evidence>
<evidence type="ECO:0000256" key="3">
    <source>
        <dbReference type="ARBA" id="ARBA00022490"/>
    </source>
</evidence>
<dbReference type="EMBL" id="JANKAU010000002">
    <property type="protein sequence ID" value="MCR1914454.1"/>
    <property type="molecule type" value="Genomic_DNA"/>
</dbReference>
<dbReference type="Proteomes" id="UP001206357">
    <property type="component" value="Unassembled WGS sequence"/>
</dbReference>
<comment type="catalytic activity">
    <reaction evidence="8 9">
        <text>a 6-O-methyl-2'-deoxyguanosine in DNA + L-cysteinyl-[protein] = S-methyl-L-cysteinyl-[protein] + a 2'-deoxyguanosine in DNA</text>
        <dbReference type="Rhea" id="RHEA:24000"/>
        <dbReference type="Rhea" id="RHEA-COMP:10131"/>
        <dbReference type="Rhea" id="RHEA-COMP:10132"/>
        <dbReference type="Rhea" id="RHEA-COMP:11367"/>
        <dbReference type="Rhea" id="RHEA-COMP:11368"/>
        <dbReference type="ChEBI" id="CHEBI:29950"/>
        <dbReference type="ChEBI" id="CHEBI:82612"/>
        <dbReference type="ChEBI" id="CHEBI:85445"/>
        <dbReference type="ChEBI" id="CHEBI:85448"/>
        <dbReference type="EC" id="2.1.1.63"/>
    </reaction>
</comment>
<evidence type="ECO:0000313" key="12">
    <source>
        <dbReference type="EMBL" id="MCR1914454.1"/>
    </source>
</evidence>
<evidence type="ECO:0000259" key="10">
    <source>
        <dbReference type="Pfam" id="PF01035"/>
    </source>
</evidence>
<evidence type="ECO:0000256" key="2">
    <source>
        <dbReference type="ARBA" id="ARBA00008711"/>
    </source>
</evidence>
<dbReference type="PANTHER" id="PTHR10815">
    <property type="entry name" value="METHYLATED-DNA--PROTEIN-CYSTEINE METHYLTRANSFERASE"/>
    <property type="match status" value="1"/>
</dbReference>
<comment type="function">
    <text evidence="9">Involved in the cellular defense against the biological effects of O6-methylguanine (O6-MeG) and O4-methylthymine (O4-MeT) in DNA. Repairs the methylated nucleobase in DNA by stoichiometrically transferring the methyl group to a cysteine residue in the enzyme. This is a suicide reaction: the enzyme is irreversibly inactivated.</text>
</comment>
<dbReference type="GO" id="GO:0006307">
    <property type="term" value="P:DNA alkylation repair"/>
    <property type="evidence" value="ECO:0007669"/>
    <property type="project" value="UniProtKB-UniRule"/>
</dbReference>
<evidence type="ECO:0000256" key="4">
    <source>
        <dbReference type="ARBA" id="ARBA00022603"/>
    </source>
</evidence>
<dbReference type="PANTHER" id="PTHR10815:SF13">
    <property type="entry name" value="METHYLATED-DNA--PROTEIN-CYSTEINE METHYLTRANSFERASE"/>
    <property type="match status" value="1"/>
</dbReference>
<dbReference type="InterPro" id="IPR036217">
    <property type="entry name" value="MethylDNA_cys_MeTrfase_DNAb"/>
</dbReference>
<evidence type="ECO:0000313" key="13">
    <source>
        <dbReference type="Proteomes" id="UP001206357"/>
    </source>
</evidence>
<evidence type="ECO:0000256" key="5">
    <source>
        <dbReference type="ARBA" id="ARBA00022679"/>
    </source>
</evidence>
<evidence type="ECO:0000259" key="11">
    <source>
        <dbReference type="Pfam" id="PF02870"/>
    </source>
</evidence>
<keyword evidence="4 9" id="KW-0489">Methyltransferase</keyword>
<dbReference type="InterPro" id="IPR008332">
    <property type="entry name" value="MethylG_MeTrfase_N"/>
</dbReference>
<sequence>MRKKRMEKVSQLTLKTPIGLLQIIATDEAIVSIKPTGHVENIVGNEAANKLAQECKVELTEYFAGKRKKFDLPLKQEGTQFQKKVWQELKQIPYGETKTYGEIAKLIDKPKAARAIGRATHNNSIMILIPCHRVVGADGGLTGYAYGTKAKKFLLELERKNK</sequence>
<evidence type="ECO:0000256" key="6">
    <source>
        <dbReference type="ARBA" id="ARBA00022763"/>
    </source>
</evidence>
<comment type="catalytic activity">
    <reaction evidence="1 9">
        <text>a 4-O-methyl-thymidine in DNA + L-cysteinyl-[protein] = a thymidine in DNA + S-methyl-L-cysteinyl-[protein]</text>
        <dbReference type="Rhea" id="RHEA:53428"/>
        <dbReference type="Rhea" id="RHEA-COMP:10131"/>
        <dbReference type="Rhea" id="RHEA-COMP:10132"/>
        <dbReference type="Rhea" id="RHEA-COMP:13555"/>
        <dbReference type="Rhea" id="RHEA-COMP:13556"/>
        <dbReference type="ChEBI" id="CHEBI:29950"/>
        <dbReference type="ChEBI" id="CHEBI:82612"/>
        <dbReference type="ChEBI" id="CHEBI:137386"/>
        <dbReference type="ChEBI" id="CHEBI:137387"/>
        <dbReference type="EC" id="2.1.1.63"/>
    </reaction>
</comment>
<dbReference type="Gene3D" id="1.10.10.10">
    <property type="entry name" value="Winged helix-like DNA-binding domain superfamily/Winged helix DNA-binding domain"/>
    <property type="match status" value="1"/>
</dbReference>
<dbReference type="GO" id="GO:0003908">
    <property type="term" value="F:methylated-DNA-[protein]-cysteine S-methyltransferase activity"/>
    <property type="evidence" value="ECO:0007669"/>
    <property type="project" value="UniProtKB-UniRule"/>
</dbReference>
<dbReference type="InterPro" id="IPR036388">
    <property type="entry name" value="WH-like_DNA-bd_sf"/>
</dbReference>
<dbReference type="InterPro" id="IPR036631">
    <property type="entry name" value="MGMT_N_sf"/>
</dbReference>
<reference evidence="12" key="1">
    <citation type="submission" date="2022-07" db="EMBL/GenBank/DDBJ databases">
        <title>Enhanced cultured diversity of the mouse gut microbiota enables custom-made synthetic communities.</title>
        <authorList>
            <person name="Afrizal A."/>
        </authorList>
    </citation>
    <scope>NUCLEOTIDE SEQUENCE</scope>
    <source>
        <strain evidence="12">DSM 100219</strain>
    </source>
</reference>
<dbReference type="SUPFAM" id="SSF53155">
    <property type="entry name" value="Methylated DNA-protein cysteine methyltransferase domain"/>
    <property type="match status" value="1"/>
</dbReference>
<dbReference type="Pfam" id="PF02870">
    <property type="entry name" value="Methyltransf_1N"/>
    <property type="match status" value="1"/>
</dbReference>
<dbReference type="InterPro" id="IPR014048">
    <property type="entry name" value="MethylDNA_cys_MeTrfase_DNA-bd"/>
</dbReference>
<dbReference type="Pfam" id="PF01035">
    <property type="entry name" value="DNA_binding_1"/>
    <property type="match status" value="1"/>
</dbReference>
<keyword evidence="5 9" id="KW-0808">Transferase</keyword>
<dbReference type="EC" id="2.1.1.63" evidence="9"/>
<dbReference type="AlphaFoldDB" id="A0AAW5LQI1"/>
<protein>
    <recommendedName>
        <fullName evidence="9">Methylated-DNA--protein-cysteine methyltransferase</fullName>
        <ecNumber evidence="9">2.1.1.63</ecNumber>
    </recommendedName>
    <alternativeName>
        <fullName evidence="9">6-O-methylguanine-DNA methyltransferase</fullName>
        <shortName evidence="9">MGMT</shortName>
    </alternativeName>
    <alternativeName>
        <fullName evidence="9">O-6-methylguanine-DNA-alkyltransferase</fullName>
    </alternativeName>
</protein>
<dbReference type="InterPro" id="IPR023546">
    <property type="entry name" value="MGMT"/>
</dbReference>
<organism evidence="12 13">
    <name type="scientific">Lactobacillus johnsonii</name>
    <dbReference type="NCBI Taxonomy" id="33959"/>
    <lineage>
        <taxon>Bacteria</taxon>
        <taxon>Bacillati</taxon>
        <taxon>Bacillota</taxon>
        <taxon>Bacilli</taxon>
        <taxon>Lactobacillales</taxon>
        <taxon>Lactobacillaceae</taxon>
        <taxon>Lactobacillus</taxon>
    </lineage>
</organism>
<comment type="subcellular location">
    <subcellularLocation>
        <location evidence="9">Cytoplasm</location>
    </subcellularLocation>
</comment>
<evidence type="ECO:0000256" key="9">
    <source>
        <dbReference type="HAMAP-Rule" id="MF_00772"/>
    </source>
</evidence>
<feature type="active site" description="Nucleophile; methyl group acceptor" evidence="9">
    <location>
        <position position="131"/>
    </location>
</feature>
<dbReference type="CDD" id="cd06445">
    <property type="entry name" value="ATase"/>
    <property type="match status" value="1"/>
</dbReference>
<dbReference type="GO" id="GO:0032259">
    <property type="term" value="P:methylation"/>
    <property type="evidence" value="ECO:0007669"/>
    <property type="project" value="UniProtKB-KW"/>
</dbReference>
<proteinExistence type="inferred from homology"/>
<evidence type="ECO:0000256" key="7">
    <source>
        <dbReference type="ARBA" id="ARBA00023204"/>
    </source>
</evidence>
<keyword evidence="6 9" id="KW-0227">DNA damage</keyword>
<comment type="similarity">
    <text evidence="2 9">Belongs to the MGMT family.</text>
</comment>
<dbReference type="SUPFAM" id="SSF46767">
    <property type="entry name" value="Methylated DNA-protein cysteine methyltransferase, C-terminal domain"/>
    <property type="match status" value="1"/>
</dbReference>
<dbReference type="GO" id="GO:0005737">
    <property type="term" value="C:cytoplasm"/>
    <property type="evidence" value="ECO:0007669"/>
    <property type="project" value="UniProtKB-SubCell"/>
</dbReference>
<dbReference type="PROSITE" id="PS00374">
    <property type="entry name" value="MGMT"/>
    <property type="match status" value="1"/>
</dbReference>
<accession>A0AAW5LQI1</accession>
<dbReference type="HAMAP" id="MF_00772">
    <property type="entry name" value="OGT"/>
    <property type="match status" value="1"/>
</dbReference>
<keyword evidence="3 9" id="KW-0963">Cytoplasm</keyword>
<dbReference type="NCBIfam" id="TIGR00589">
    <property type="entry name" value="ogt"/>
    <property type="match status" value="1"/>
</dbReference>
<evidence type="ECO:0000256" key="8">
    <source>
        <dbReference type="ARBA" id="ARBA00049348"/>
    </source>
</evidence>
<keyword evidence="7 9" id="KW-0234">DNA repair</keyword>
<comment type="caution">
    <text evidence="12">The sequence shown here is derived from an EMBL/GenBank/DDBJ whole genome shotgun (WGS) entry which is preliminary data.</text>
</comment>
<dbReference type="Gene3D" id="3.30.160.70">
    <property type="entry name" value="Methylated DNA-protein cysteine methyltransferase domain"/>
    <property type="match status" value="1"/>
</dbReference>
<feature type="domain" description="Methylated-DNA-[protein]-cysteine S-methyltransferase DNA binding" evidence="10">
    <location>
        <begin position="80"/>
        <end position="159"/>
    </location>
</feature>
<feature type="domain" description="Methylguanine DNA methyltransferase ribonuclease-like" evidence="11">
    <location>
        <begin position="13"/>
        <end position="75"/>
    </location>
</feature>
<dbReference type="RefSeq" id="WP_235443413.1">
    <property type="nucleotide sequence ID" value="NZ_CABIWE010000025.1"/>
</dbReference>
<dbReference type="InterPro" id="IPR001497">
    <property type="entry name" value="MethylDNA_cys_MeTrfase_AS"/>
</dbReference>
<comment type="miscellaneous">
    <text evidence="9">This enzyme catalyzes only one turnover and therefore is not strictly catalytic. According to one definition, an enzyme is a biocatalyst that acts repeatedly and over many reaction cycles.</text>
</comment>
<dbReference type="FunFam" id="1.10.10.10:FF:000214">
    <property type="entry name" value="Methylated-DNA--protein-cysteine methyltransferase"/>
    <property type="match status" value="1"/>
</dbReference>
<gene>
    <name evidence="12" type="ORF">NSA17_03320</name>
</gene>
<name>A0AAW5LQI1_LACJH</name>